<evidence type="ECO:0000256" key="2">
    <source>
        <dbReference type="ARBA" id="ARBA00023002"/>
    </source>
</evidence>
<keyword evidence="2 3" id="KW-0560">Oxidoreductase</keyword>
<dbReference type="CDD" id="cd05233">
    <property type="entry name" value="SDR_c"/>
    <property type="match status" value="1"/>
</dbReference>
<evidence type="ECO:0000313" key="4">
    <source>
        <dbReference type="Proteomes" id="UP000616779"/>
    </source>
</evidence>
<gene>
    <name evidence="3" type="ORF">GC098_32440</name>
</gene>
<dbReference type="EMBL" id="WHOA01000237">
    <property type="protein sequence ID" value="NOU76004.1"/>
    <property type="molecule type" value="Genomic_DNA"/>
</dbReference>
<dbReference type="InterPro" id="IPR020904">
    <property type="entry name" value="Sc_DH/Rdtase_CS"/>
</dbReference>
<dbReference type="RefSeq" id="WP_171648165.1">
    <property type="nucleotide sequence ID" value="NZ_WHOA01000237.1"/>
</dbReference>
<dbReference type="PROSITE" id="PS00061">
    <property type="entry name" value="ADH_SHORT"/>
    <property type="match status" value="1"/>
</dbReference>
<comment type="similarity">
    <text evidence="1">Belongs to the short-chain dehydrogenases/reductases (SDR) family.</text>
</comment>
<accession>A0ABX1Y5W2</accession>
<dbReference type="SUPFAM" id="SSF51735">
    <property type="entry name" value="NAD(P)-binding Rossmann-fold domains"/>
    <property type="match status" value="1"/>
</dbReference>
<dbReference type="EC" id="1.1.1.47" evidence="3"/>
<dbReference type="Gene3D" id="3.40.50.720">
    <property type="entry name" value="NAD(P)-binding Rossmann-like Domain"/>
    <property type="match status" value="1"/>
</dbReference>
<dbReference type="Pfam" id="PF13561">
    <property type="entry name" value="adh_short_C2"/>
    <property type="match status" value="1"/>
</dbReference>
<protein>
    <submittedName>
        <fullName evidence="3">Glucose 1-dehydrogenase</fullName>
        <ecNumber evidence="3">1.1.1.47</ecNumber>
    </submittedName>
</protein>
<organism evidence="3 4">
    <name type="scientific">Paenibacillus phytorum</name>
    <dbReference type="NCBI Taxonomy" id="2654977"/>
    <lineage>
        <taxon>Bacteria</taxon>
        <taxon>Bacillati</taxon>
        <taxon>Bacillota</taxon>
        <taxon>Bacilli</taxon>
        <taxon>Bacillales</taxon>
        <taxon>Paenibacillaceae</taxon>
        <taxon>Paenibacillus</taxon>
    </lineage>
</organism>
<dbReference type="InterPro" id="IPR036291">
    <property type="entry name" value="NAD(P)-bd_dom_sf"/>
</dbReference>
<dbReference type="PRINTS" id="PR00080">
    <property type="entry name" value="SDRFAMILY"/>
</dbReference>
<evidence type="ECO:0000313" key="3">
    <source>
        <dbReference type="EMBL" id="NOU76004.1"/>
    </source>
</evidence>
<dbReference type="PRINTS" id="PR00081">
    <property type="entry name" value="GDHRDH"/>
</dbReference>
<dbReference type="NCBIfam" id="NF005559">
    <property type="entry name" value="PRK07231.1"/>
    <property type="match status" value="1"/>
</dbReference>
<proteinExistence type="inferred from homology"/>
<sequence>MRLRDKIILITGAGSGIGKSTALLFGQEGAQVIVNDLDVVKGQETADEIIGAGGAATYIQADVTQADSVSQMVEQIIQAHGRIDVLFNNAGISGVGALHELEPDAWDRIMSVNVKGVFLPSKYVVPHMMERKSGSIINMSSCIAEIGLARRASYAATKGAVLALTKSMQVDYAAYGIRVNALLPGTILTPFVENYLRTSYDDPEAAIASLKSRQLSNELGRPEDVALAALFLASDDSKFMMGSPLYIDGGVTFGKNA</sequence>
<dbReference type="Proteomes" id="UP000616779">
    <property type="component" value="Unassembled WGS sequence"/>
</dbReference>
<evidence type="ECO:0000256" key="1">
    <source>
        <dbReference type="ARBA" id="ARBA00006484"/>
    </source>
</evidence>
<dbReference type="InterPro" id="IPR002347">
    <property type="entry name" value="SDR_fam"/>
</dbReference>
<reference evidence="3 4" key="1">
    <citation type="submission" date="2019-10" db="EMBL/GenBank/DDBJ databases">
        <title>Description of Paenibacillus terrestris sp. nov.</title>
        <authorList>
            <person name="Carlier A."/>
            <person name="Qi S."/>
        </authorList>
    </citation>
    <scope>NUCLEOTIDE SEQUENCE [LARGE SCALE GENOMIC DNA]</scope>
    <source>
        <strain evidence="3 4">LMG 31458</strain>
    </source>
</reference>
<keyword evidence="4" id="KW-1185">Reference proteome</keyword>
<dbReference type="GO" id="GO:0047936">
    <property type="term" value="F:glucose 1-dehydrogenase [NAD(P)+] activity"/>
    <property type="evidence" value="ECO:0007669"/>
    <property type="project" value="UniProtKB-EC"/>
</dbReference>
<dbReference type="PANTHER" id="PTHR43477">
    <property type="entry name" value="DIHYDROANTICAPSIN 7-DEHYDROGENASE"/>
    <property type="match status" value="1"/>
</dbReference>
<name>A0ABX1Y5W2_9BACL</name>
<dbReference type="InterPro" id="IPR051122">
    <property type="entry name" value="SDR_DHRS6-like"/>
</dbReference>
<dbReference type="PANTHER" id="PTHR43477:SF1">
    <property type="entry name" value="DIHYDROANTICAPSIN 7-DEHYDROGENASE"/>
    <property type="match status" value="1"/>
</dbReference>
<comment type="caution">
    <text evidence="3">The sequence shown here is derived from an EMBL/GenBank/DDBJ whole genome shotgun (WGS) entry which is preliminary data.</text>
</comment>